<comment type="caution">
    <text evidence="1">The sequence shown here is derived from an EMBL/GenBank/DDBJ whole genome shotgun (WGS) entry which is preliminary data.</text>
</comment>
<accession>A0A9D4QZQ0</accession>
<keyword evidence="2" id="KW-1185">Reference proteome</keyword>
<gene>
    <name evidence="1" type="ORF">DPMN_091972</name>
</gene>
<reference evidence="1" key="2">
    <citation type="submission" date="2020-11" db="EMBL/GenBank/DDBJ databases">
        <authorList>
            <person name="McCartney M.A."/>
            <person name="Auch B."/>
            <person name="Kono T."/>
            <person name="Mallez S."/>
            <person name="Becker A."/>
            <person name="Gohl D.M."/>
            <person name="Silverstein K.A.T."/>
            <person name="Koren S."/>
            <person name="Bechman K.B."/>
            <person name="Herman A."/>
            <person name="Abrahante J.E."/>
            <person name="Garbe J."/>
        </authorList>
    </citation>
    <scope>NUCLEOTIDE SEQUENCE</scope>
    <source>
        <strain evidence="1">Duluth1</strain>
        <tissue evidence="1">Whole animal</tissue>
    </source>
</reference>
<evidence type="ECO:0000313" key="1">
    <source>
        <dbReference type="EMBL" id="KAH3849569.1"/>
    </source>
</evidence>
<dbReference type="Proteomes" id="UP000828390">
    <property type="component" value="Unassembled WGS sequence"/>
</dbReference>
<dbReference type="EMBL" id="JAIWYP010000003">
    <property type="protein sequence ID" value="KAH3849569.1"/>
    <property type="molecule type" value="Genomic_DNA"/>
</dbReference>
<name>A0A9D4QZQ0_DREPO</name>
<proteinExistence type="predicted"/>
<evidence type="ECO:0000313" key="2">
    <source>
        <dbReference type="Proteomes" id="UP000828390"/>
    </source>
</evidence>
<organism evidence="1 2">
    <name type="scientific">Dreissena polymorpha</name>
    <name type="common">Zebra mussel</name>
    <name type="synonym">Mytilus polymorpha</name>
    <dbReference type="NCBI Taxonomy" id="45954"/>
    <lineage>
        <taxon>Eukaryota</taxon>
        <taxon>Metazoa</taxon>
        <taxon>Spiralia</taxon>
        <taxon>Lophotrochozoa</taxon>
        <taxon>Mollusca</taxon>
        <taxon>Bivalvia</taxon>
        <taxon>Autobranchia</taxon>
        <taxon>Heteroconchia</taxon>
        <taxon>Euheterodonta</taxon>
        <taxon>Imparidentia</taxon>
        <taxon>Neoheterodontei</taxon>
        <taxon>Myida</taxon>
        <taxon>Dreissenoidea</taxon>
        <taxon>Dreissenidae</taxon>
        <taxon>Dreissena</taxon>
    </lineage>
</organism>
<protein>
    <submittedName>
        <fullName evidence="1">Uncharacterized protein</fullName>
    </submittedName>
</protein>
<dbReference type="AlphaFoldDB" id="A0A9D4QZQ0"/>
<sequence length="69" mass="7787">MLFGRVTYTQEVLNSMPNVAAVYLNVIKKLIALMPKPEDRGVAMGLTRRAPQLTILSINRQHFEGEEIC</sequence>
<reference evidence="1" key="1">
    <citation type="journal article" date="2019" name="bioRxiv">
        <title>The Genome of the Zebra Mussel, Dreissena polymorpha: A Resource for Invasive Species Research.</title>
        <authorList>
            <person name="McCartney M.A."/>
            <person name="Auch B."/>
            <person name="Kono T."/>
            <person name="Mallez S."/>
            <person name="Zhang Y."/>
            <person name="Obille A."/>
            <person name="Becker A."/>
            <person name="Abrahante J.E."/>
            <person name="Garbe J."/>
            <person name="Badalamenti J.P."/>
            <person name="Herman A."/>
            <person name="Mangelson H."/>
            <person name="Liachko I."/>
            <person name="Sullivan S."/>
            <person name="Sone E.D."/>
            <person name="Koren S."/>
            <person name="Silverstein K.A.T."/>
            <person name="Beckman K.B."/>
            <person name="Gohl D.M."/>
        </authorList>
    </citation>
    <scope>NUCLEOTIDE SEQUENCE</scope>
    <source>
        <strain evidence="1">Duluth1</strain>
        <tissue evidence="1">Whole animal</tissue>
    </source>
</reference>